<dbReference type="GO" id="GO:0046872">
    <property type="term" value="F:metal ion binding"/>
    <property type="evidence" value="ECO:0007669"/>
    <property type="project" value="UniProtKB-KW"/>
</dbReference>
<evidence type="ECO:0000256" key="3">
    <source>
        <dbReference type="ARBA" id="ARBA00022723"/>
    </source>
</evidence>
<dbReference type="AlphaFoldDB" id="A0A248TI90"/>
<comment type="catalytic activity">
    <reaction evidence="8">
        <text>Mo-molybdopterin + GTP + H(+) = Mo-molybdopterin guanine dinucleotide + diphosphate</text>
        <dbReference type="Rhea" id="RHEA:34243"/>
        <dbReference type="ChEBI" id="CHEBI:15378"/>
        <dbReference type="ChEBI" id="CHEBI:33019"/>
        <dbReference type="ChEBI" id="CHEBI:37565"/>
        <dbReference type="ChEBI" id="CHEBI:71302"/>
        <dbReference type="ChEBI" id="CHEBI:71310"/>
        <dbReference type="EC" id="2.7.7.77"/>
    </reaction>
</comment>
<feature type="binding site" evidence="8">
    <location>
        <position position="107"/>
    </location>
    <ligand>
        <name>Mg(2+)</name>
        <dbReference type="ChEBI" id="CHEBI:18420"/>
    </ligand>
</feature>
<gene>
    <name evidence="8" type="primary">mobA</name>
    <name evidence="10" type="ORF">CKF48_11685</name>
</gene>
<evidence type="ECO:0000256" key="6">
    <source>
        <dbReference type="ARBA" id="ARBA00023134"/>
    </source>
</evidence>
<dbReference type="EC" id="2.7.7.77" evidence="8"/>
<evidence type="ECO:0000256" key="1">
    <source>
        <dbReference type="ARBA" id="ARBA00022490"/>
    </source>
</evidence>
<evidence type="ECO:0000259" key="9">
    <source>
        <dbReference type="Pfam" id="PF12804"/>
    </source>
</evidence>
<evidence type="ECO:0000256" key="2">
    <source>
        <dbReference type="ARBA" id="ARBA00022679"/>
    </source>
</evidence>
<dbReference type="Proteomes" id="UP000215137">
    <property type="component" value="Chromosome"/>
</dbReference>
<dbReference type="InterPro" id="IPR013482">
    <property type="entry name" value="Molybde_CF_guanTrfase"/>
</dbReference>
<dbReference type="PANTHER" id="PTHR19136">
    <property type="entry name" value="MOLYBDENUM COFACTOR GUANYLYLTRANSFERASE"/>
    <property type="match status" value="1"/>
</dbReference>
<feature type="binding site" evidence="8">
    <location>
        <position position="107"/>
    </location>
    <ligand>
        <name>GTP</name>
        <dbReference type="ChEBI" id="CHEBI:37565"/>
    </ligand>
</feature>
<keyword evidence="7 8" id="KW-0501">Molybdenum cofactor biosynthesis</keyword>
<feature type="binding site" evidence="8">
    <location>
        <begin position="21"/>
        <end position="23"/>
    </location>
    <ligand>
        <name>GTP</name>
        <dbReference type="ChEBI" id="CHEBI:37565"/>
    </ligand>
</feature>
<feature type="domain" description="MobA-like NTP transferase" evidence="9">
    <location>
        <begin position="18"/>
        <end position="161"/>
    </location>
</feature>
<comment type="domain">
    <text evidence="8">The N-terminal domain determines nucleotide recognition and specific binding, while the C-terminal domain determines the specific binding to the target protein.</text>
</comment>
<dbReference type="Pfam" id="PF12804">
    <property type="entry name" value="NTP_transf_3"/>
    <property type="match status" value="1"/>
</dbReference>
<keyword evidence="2 8" id="KW-0808">Transferase</keyword>
<keyword evidence="11" id="KW-1185">Reference proteome</keyword>
<dbReference type="GO" id="GO:0006777">
    <property type="term" value="P:Mo-molybdopterin cofactor biosynthetic process"/>
    <property type="evidence" value="ECO:0007669"/>
    <property type="project" value="UniProtKB-KW"/>
</dbReference>
<keyword evidence="4 8" id="KW-0547">Nucleotide-binding</keyword>
<dbReference type="SUPFAM" id="SSF53448">
    <property type="entry name" value="Nucleotide-diphospho-sugar transferases"/>
    <property type="match status" value="1"/>
</dbReference>
<keyword evidence="3 8" id="KW-0479">Metal-binding</keyword>
<dbReference type="GO" id="GO:0005737">
    <property type="term" value="C:cytoplasm"/>
    <property type="evidence" value="ECO:0007669"/>
    <property type="project" value="UniProtKB-SubCell"/>
</dbReference>
<dbReference type="PANTHER" id="PTHR19136:SF81">
    <property type="entry name" value="MOLYBDENUM COFACTOR GUANYLYLTRANSFERASE"/>
    <property type="match status" value="1"/>
</dbReference>
<proteinExistence type="inferred from homology"/>
<dbReference type="InterPro" id="IPR025877">
    <property type="entry name" value="MobA-like_NTP_Trfase"/>
</dbReference>
<evidence type="ECO:0000256" key="4">
    <source>
        <dbReference type="ARBA" id="ARBA00022741"/>
    </source>
</evidence>
<comment type="similarity">
    <text evidence="8">Belongs to the MobA family.</text>
</comment>
<evidence type="ECO:0000256" key="5">
    <source>
        <dbReference type="ARBA" id="ARBA00022842"/>
    </source>
</evidence>
<dbReference type="KEGG" id="bko:CKF48_11685"/>
<comment type="subcellular location">
    <subcellularLocation>
        <location evidence="8">Cytoplasm</location>
    </subcellularLocation>
</comment>
<dbReference type="EMBL" id="CP022983">
    <property type="protein sequence ID" value="ASV67913.1"/>
    <property type="molecule type" value="Genomic_DNA"/>
</dbReference>
<feature type="binding site" evidence="8">
    <location>
        <position position="78"/>
    </location>
    <ligand>
        <name>GTP</name>
        <dbReference type="ChEBI" id="CHEBI:37565"/>
    </ligand>
</feature>
<comment type="cofactor">
    <cofactor evidence="8">
        <name>Mg(2+)</name>
        <dbReference type="ChEBI" id="CHEBI:18420"/>
    </cofactor>
</comment>
<comment type="function">
    <text evidence="8">Transfers a GMP moiety from GTP to Mo-molybdopterin (Mo-MPT) cofactor (Moco or molybdenum cofactor) to form Mo-molybdopterin guanine dinucleotide (Mo-MGD) cofactor.</text>
</comment>
<dbReference type="RefSeq" id="WP_095371482.1">
    <property type="nucleotide sequence ID" value="NZ_JBHRZR010000004.1"/>
</dbReference>
<name>A0A248TI90_9BACI</name>
<protein>
    <recommendedName>
        <fullName evidence="8">Probable molybdenum cofactor guanylyltransferase</fullName>
        <shortName evidence="8">MoCo guanylyltransferase</shortName>
        <ecNumber evidence="8">2.7.7.77</ecNumber>
    </recommendedName>
    <alternativeName>
        <fullName evidence="8">GTP:molybdopterin guanylyltransferase</fullName>
    </alternativeName>
    <alternativeName>
        <fullName evidence="8">Mo-MPT guanylyltransferase</fullName>
    </alternativeName>
    <alternativeName>
        <fullName evidence="8">Molybdopterin guanylyltransferase</fullName>
    </alternativeName>
    <alternativeName>
        <fullName evidence="8">Molybdopterin-guanine dinucleotide synthase</fullName>
        <shortName evidence="8">MGD synthase</shortName>
    </alternativeName>
</protein>
<dbReference type="CDD" id="cd02503">
    <property type="entry name" value="MobA"/>
    <property type="match status" value="1"/>
</dbReference>
<comment type="caution">
    <text evidence="8">Lacks conserved residue(s) required for the propagation of feature annotation.</text>
</comment>
<sequence length="211" mass="23781">MVYIDVNGEKGGSMQSTGIILAGGKSSRMGENKALLAVNGETVIERLVRELQSVTNDILIVTNTPEDYHFLPVKKVSDRYPNKGPLAGIESGLYHSTNDENIIVACDMPFVTAETMKWLLNHLEGYSAVIPEVNGQIHPLLAVYHKRVREIVEKCLEANDLKLQLFLNQLKVKKVTEEDVTRHRLVNFEQSFFNMNDPSDWRKAIQISSKN</sequence>
<evidence type="ECO:0000256" key="8">
    <source>
        <dbReference type="HAMAP-Rule" id="MF_00316"/>
    </source>
</evidence>
<keyword evidence="5 8" id="KW-0460">Magnesium</keyword>
<evidence type="ECO:0000256" key="7">
    <source>
        <dbReference type="ARBA" id="ARBA00023150"/>
    </source>
</evidence>
<keyword evidence="1 8" id="KW-0963">Cytoplasm</keyword>
<dbReference type="HAMAP" id="MF_00316">
    <property type="entry name" value="MobA"/>
    <property type="match status" value="1"/>
</dbReference>
<evidence type="ECO:0000313" key="10">
    <source>
        <dbReference type="EMBL" id="ASV67913.1"/>
    </source>
</evidence>
<keyword evidence="6 8" id="KW-0342">GTP-binding</keyword>
<evidence type="ECO:0000313" key="11">
    <source>
        <dbReference type="Proteomes" id="UP000215137"/>
    </source>
</evidence>
<reference evidence="10 11" key="1">
    <citation type="submission" date="2017-08" db="EMBL/GenBank/DDBJ databases">
        <title>Complete Genome Sequence of Bacillus kochii Oregon-R-modENCODE STRAIN BDGP4, isolated from Drosophila melanogaster gut.</title>
        <authorList>
            <person name="Wan K.H."/>
            <person name="Yu C."/>
            <person name="Park S."/>
            <person name="Hammonds A.S."/>
            <person name="Booth B.W."/>
            <person name="Celniker S.E."/>
        </authorList>
    </citation>
    <scope>NUCLEOTIDE SEQUENCE [LARGE SCALE GENOMIC DNA]</scope>
    <source>
        <strain evidence="10 11">BDGP4</strain>
    </source>
</reference>
<dbReference type="GO" id="GO:0005525">
    <property type="term" value="F:GTP binding"/>
    <property type="evidence" value="ECO:0007669"/>
    <property type="project" value="UniProtKB-UniRule"/>
</dbReference>
<feature type="binding site" evidence="8">
    <location>
        <position position="33"/>
    </location>
    <ligand>
        <name>GTP</name>
        <dbReference type="ChEBI" id="CHEBI:37565"/>
    </ligand>
</feature>
<dbReference type="GO" id="GO:0061603">
    <property type="term" value="F:molybdenum cofactor guanylyltransferase activity"/>
    <property type="evidence" value="ECO:0007669"/>
    <property type="project" value="UniProtKB-EC"/>
</dbReference>
<dbReference type="Gene3D" id="3.90.550.10">
    <property type="entry name" value="Spore Coat Polysaccharide Biosynthesis Protein SpsA, Chain A"/>
    <property type="match status" value="1"/>
</dbReference>
<dbReference type="InterPro" id="IPR029044">
    <property type="entry name" value="Nucleotide-diphossugar_trans"/>
</dbReference>
<accession>A0A248TI90</accession>
<organism evidence="10 11">
    <name type="scientific">Cytobacillus kochii</name>
    <dbReference type="NCBI Taxonomy" id="859143"/>
    <lineage>
        <taxon>Bacteria</taxon>
        <taxon>Bacillati</taxon>
        <taxon>Bacillota</taxon>
        <taxon>Bacilli</taxon>
        <taxon>Bacillales</taxon>
        <taxon>Bacillaceae</taxon>
        <taxon>Cytobacillus</taxon>
    </lineage>
</organism>